<dbReference type="Pfam" id="PF00196">
    <property type="entry name" value="GerE"/>
    <property type="match status" value="1"/>
</dbReference>
<evidence type="ECO:0000256" key="1">
    <source>
        <dbReference type="ARBA" id="ARBA00022553"/>
    </source>
</evidence>
<evidence type="ECO:0000313" key="9">
    <source>
        <dbReference type="EMBL" id="MDR6779688.1"/>
    </source>
</evidence>
<evidence type="ECO:0000256" key="3">
    <source>
        <dbReference type="ARBA" id="ARBA00023015"/>
    </source>
</evidence>
<dbReference type="InterPro" id="IPR011006">
    <property type="entry name" value="CheY-like_superfamily"/>
</dbReference>
<evidence type="ECO:0000259" key="8">
    <source>
        <dbReference type="PROSITE" id="PS50110"/>
    </source>
</evidence>
<dbReference type="Gene3D" id="1.10.10.10">
    <property type="entry name" value="Winged helix-like DNA-binding domain superfamily/Winged helix DNA-binding domain"/>
    <property type="match status" value="1"/>
</dbReference>
<organism evidence="9 10">
    <name type="scientific">Paenibacillus peoriae</name>
    <dbReference type="NCBI Taxonomy" id="59893"/>
    <lineage>
        <taxon>Bacteria</taxon>
        <taxon>Bacillati</taxon>
        <taxon>Bacillota</taxon>
        <taxon>Bacilli</taxon>
        <taxon>Bacillales</taxon>
        <taxon>Paenibacillaceae</taxon>
        <taxon>Paenibacillus</taxon>
    </lineage>
</organism>
<evidence type="ECO:0000256" key="6">
    <source>
        <dbReference type="PROSITE-ProRule" id="PRU00169"/>
    </source>
</evidence>
<dbReference type="RefSeq" id="WP_068941845.1">
    <property type="nucleotide sequence ID" value="NZ_JAVDUG010000005.1"/>
</dbReference>
<reference evidence="9 10" key="1">
    <citation type="submission" date="2023-07" db="EMBL/GenBank/DDBJ databases">
        <title>Sorghum-associated microbial communities from plants grown in Nebraska, USA.</title>
        <authorList>
            <person name="Schachtman D."/>
        </authorList>
    </citation>
    <scope>NUCLEOTIDE SEQUENCE [LARGE SCALE GENOMIC DNA]</scope>
    <source>
        <strain evidence="9 10">BE143</strain>
    </source>
</reference>
<evidence type="ECO:0000256" key="5">
    <source>
        <dbReference type="ARBA" id="ARBA00023163"/>
    </source>
</evidence>
<name>A0ABU1QJC9_9BACL</name>
<dbReference type="PROSITE" id="PS50110">
    <property type="entry name" value="RESPONSE_REGULATORY"/>
    <property type="match status" value="1"/>
</dbReference>
<evidence type="ECO:0000256" key="4">
    <source>
        <dbReference type="ARBA" id="ARBA00023125"/>
    </source>
</evidence>
<dbReference type="InterPro" id="IPR016032">
    <property type="entry name" value="Sig_transdc_resp-reg_C-effctor"/>
</dbReference>
<keyword evidence="10" id="KW-1185">Reference proteome</keyword>
<dbReference type="SUPFAM" id="SSF46894">
    <property type="entry name" value="C-terminal effector domain of the bipartite response regulators"/>
    <property type="match status" value="1"/>
</dbReference>
<evidence type="ECO:0000259" key="7">
    <source>
        <dbReference type="PROSITE" id="PS50043"/>
    </source>
</evidence>
<dbReference type="Proteomes" id="UP001266807">
    <property type="component" value="Unassembled WGS sequence"/>
</dbReference>
<dbReference type="InterPro" id="IPR000792">
    <property type="entry name" value="Tscrpt_reg_LuxR_C"/>
</dbReference>
<feature type="domain" description="Response regulatory" evidence="8">
    <location>
        <begin position="3"/>
        <end position="114"/>
    </location>
</feature>
<gene>
    <name evidence="9" type="ORF">J2W98_003969</name>
</gene>
<comment type="caution">
    <text evidence="6">Lacks conserved residue(s) required for the propagation of feature annotation.</text>
</comment>
<accession>A0ABU1QJC9</accession>
<keyword evidence="4" id="KW-0238">DNA-binding</keyword>
<proteinExistence type="predicted"/>
<keyword evidence="5" id="KW-0804">Transcription</keyword>
<dbReference type="InterPro" id="IPR036388">
    <property type="entry name" value="WH-like_DNA-bd_sf"/>
</dbReference>
<feature type="domain" description="HTH luxR-type" evidence="7">
    <location>
        <begin position="133"/>
        <end position="198"/>
    </location>
</feature>
<keyword evidence="3" id="KW-0805">Transcription regulation</keyword>
<sequence>MYSILLIDDHPESGEVTKSWIEQDQYIHVTLIRTILEAKENLTKYNFNLCIYHLNKMLPVDLECIHLIQDIPILFIGQVHTYTMMDKLLNLGVIAFIENNPSHDQLIWTIRNVLNGISVLPVALLKQLHHREGVMDYVVLNNKERSILECIAEGKSNKELAVIFCVSQRTVEYYLTNIFNKFEVHSRLEAVVAAKNRGMINV</sequence>
<evidence type="ECO:0000313" key="10">
    <source>
        <dbReference type="Proteomes" id="UP001266807"/>
    </source>
</evidence>
<dbReference type="PROSITE" id="PS50043">
    <property type="entry name" value="HTH_LUXR_2"/>
    <property type="match status" value="1"/>
</dbReference>
<dbReference type="InterPro" id="IPR001789">
    <property type="entry name" value="Sig_transdc_resp-reg_receiver"/>
</dbReference>
<dbReference type="PANTHER" id="PTHR43214">
    <property type="entry name" value="TWO-COMPONENT RESPONSE REGULATOR"/>
    <property type="match status" value="1"/>
</dbReference>
<comment type="caution">
    <text evidence="9">The sequence shown here is derived from an EMBL/GenBank/DDBJ whole genome shotgun (WGS) entry which is preliminary data.</text>
</comment>
<dbReference type="SUPFAM" id="SSF52172">
    <property type="entry name" value="CheY-like"/>
    <property type="match status" value="1"/>
</dbReference>
<dbReference type="SMART" id="SM00421">
    <property type="entry name" value="HTH_LUXR"/>
    <property type="match status" value="1"/>
</dbReference>
<dbReference type="Gene3D" id="3.40.50.2300">
    <property type="match status" value="1"/>
</dbReference>
<keyword evidence="2" id="KW-0902">Two-component regulatory system</keyword>
<dbReference type="PANTHER" id="PTHR43214:SF1">
    <property type="entry name" value="TRANSCRIPTIONAL REGULATORY PROTEIN COMA"/>
    <property type="match status" value="1"/>
</dbReference>
<dbReference type="PRINTS" id="PR00038">
    <property type="entry name" value="HTHLUXR"/>
</dbReference>
<evidence type="ECO:0000256" key="2">
    <source>
        <dbReference type="ARBA" id="ARBA00023012"/>
    </source>
</evidence>
<dbReference type="InterPro" id="IPR039420">
    <property type="entry name" value="WalR-like"/>
</dbReference>
<dbReference type="CDD" id="cd06170">
    <property type="entry name" value="LuxR_C_like"/>
    <property type="match status" value="1"/>
</dbReference>
<dbReference type="EMBL" id="JAVDUG010000005">
    <property type="protein sequence ID" value="MDR6779688.1"/>
    <property type="molecule type" value="Genomic_DNA"/>
</dbReference>
<protein>
    <submittedName>
        <fullName evidence="9">Two-component system competent response regulator ComA</fullName>
    </submittedName>
</protein>
<keyword evidence="1" id="KW-0597">Phosphoprotein</keyword>